<dbReference type="Pfam" id="PF14087">
    <property type="entry name" value="DUF4267"/>
    <property type="match status" value="1"/>
</dbReference>
<feature type="transmembrane region" description="Helical" evidence="1">
    <location>
        <begin position="84"/>
        <end position="105"/>
    </location>
</feature>
<reference evidence="3 5" key="2">
    <citation type="submission" date="2023-09" db="EMBL/GenBank/DDBJ databases">
        <title>Complete-Gapless Cercospora beticola genome.</title>
        <authorList>
            <person name="Wyatt N.A."/>
            <person name="Spanner R.E."/>
            <person name="Bolton M.D."/>
        </authorList>
    </citation>
    <scope>NUCLEOTIDE SEQUENCE [LARGE SCALE GENOMIC DNA]</scope>
    <source>
        <strain evidence="3">Cb09-40</strain>
    </source>
</reference>
<dbReference type="EMBL" id="LKMD01000108">
    <property type="protein sequence ID" value="PIA88888.1"/>
    <property type="molecule type" value="Genomic_DNA"/>
</dbReference>
<evidence type="ECO:0000313" key="5">
    <source>
        <dbReference type="Proteomes" id="UP001302367"/>
    </source>
</evidence>
<protein>
    <recommendedName>
        <fullName evidence="6">MFS transporter</fullName>
    </recommendedName>
</protein>
<feature type="transmembrane region" description="Helical" evidence="1">
    <location>
        <begin position="58"/>
        <end position="77"/>
    </location>
</feature>
<dbReference type="OrthoDB" id="5216128at2759"/>
<proteinExistence type="predicted"/>
<keyword evidence="1" id="KW-0812">Transmembrane</keyword>
<dbReference type="EMBL" id="CP134188">
    <property type="protein sequence ID" value="WPB03701.1"/>
    <property type="molecule type" value="Genomic_DNA"/>
</dbReference>
<keyword evidence="1" id="KW-1133">Transmembrane helix</keyword>
<name>A0A2G5H8M7_CERBT</name>
<keyword evidence="5" id="KW-1185">Reference proteome</keyword>
<evidence type="ECO:0000313" key="2">
    <source>
        <dbReference type="EMBL" id="PIA88888.1"/>
    </source>
</evidence>
<evidence type="ECO:0000256" key="1">
    <source>
        <dbReference type="SAM" id="Phobius"/>
    </source>
</evidence>
<dbReference type="Proteomes" id="UP000230605">
    <property type="component" value="Chromosome 5"/>
</dbReference>
<accession>A0A2G5H8M7</accession>
<keyword evidence="1" id="KW-0472">Membrane</keyword>
<gene>
    <name evidence="2" type="ORF">CB0940_07732</name>
    <name evidence="3" type="ORF">RHO25_008345</name>
</gene>
<feature type="transmembrane region" description="Helical" evidence="1">
    <location>
        <begin position="12"/>
        <end position="38"/>
    </location>
</feature>
<dbReference type="Proteomes" id="UP001302367">
    <property type="component" value="Chromosome 5"/>
</dbReference>
<evidence type="ECO:0000313" key="4">
    <source>
        <dbReference type="Proteomes" id="UP000230605"/>
    </source>
</evidence>
<evidence type="ECO:0000313" key="3">
    <source>
        <dbReference type="EMBL" id="WPB03701.1"/>
    </source>
</evidence>
<sequence>MSISQSNWIRYVCGAFGAIFIGFGINCLVNPVLALSFFELSYSDLPDQRMFADAMLMAYGYRDCFMGFAMLAPAYYGSPKALGWIMLAASSVAAVDGWVCYSIVGAGEMNHWGYAPMLAIVGAPLIAGL</sequence>
<evidence type="ECO:0008006" key="6">
    <source>
        <dbReference type="Google" id="ProtNLM"/>
    </source>
</evidence>
<organism evidence="2 4">
    <name type="scientific">Cercospora beticola</name>
    <name type="common">Sugarbeet leaf spot fungus</name>
    <dbReference type="NCBI Taxonomy" id="122368"/>
    <lineage>
        <taxon>Eukaryota</taxon>
        <taxon>Fungi</taxon>
        <taxon>Dikarya</taxon>
        <taxon>Ascomycota</taxon>
        <taxon>Pezizomycotina</taxon>
        <taxon>Dothideomycetes</taxon>
        <taxon>Dothideomycetidae</taxon>
        <taxon>Mycosphaerellales</taxon>
        <taxon>Mycosphaerellaceae</taxon>
        <taxon>Cercospora</taxon>
    </lineage>
</organism>
<dbReference type="AlphaFoldDB" id="A0A2G5H8M7"/>
<reference evidence="2 4" key="1">
    <citation type="submission" date="2015-10" db="EMBL/GenBank/DDBJ databases">
        <title>The cercosporin biosynthetic gene cluster was horizontally transferred to several fungal lineages and shown to be expanded in Cercospora beticola based on microsynteny with recipient genomes.</title>
        <authorList>
            <person name="De Jonge R."/>
            <person name="Ebert M.K."/>
            <person name="Suttle J.C."/>
            <person name="Jurick Ii W.M."/>
            <person name="Secor G.A."/>
            <person name="Thomma B.P."/>
            <person name="Van De Peer Y."/>
            <person name="Bolton M.D."/>
        </authorList>
    </citation>
    <scope>NUCLEOTIDE SEQUENCE [LARGE SCALE GENOMIC DNA]</scope>
    <source>
        <strain evidence="2 4">09-40</strain>
    </source>
</reference>
<dbReference type="InterPro" id="IPR025363">
    <property type="entry name" value="DUF4267"/>
</dbReference>